<feature type="transmembrane region" description="Helical" evidence="1">
    <location>
        <begin position="64"/>
        <end position="86"/>
    </location>
</feature>
<feature type="transmembrane region" description="Helical" evidence="1">
    <location>
        <begin position="20"/>
        <end position="44"/>
    </location>
</feature>
<dbReference type="RefSeq" id="WP_111714201.1">
    <property type="nucleotide sequence ID" value="NZ_JBHSSR010000001.1"/>
</dbReference>
<gene>
    <name evidence="2" type="ORF">BHU61_00865</name>
</gene>
<reference evidence="2 3" key="1">
    <citation type="journal article" date="2018" name="Front. Microbiol.">
        <title>Description and Comparative Genomics of Macrococcus caseolyticus subsp. hominis subsp. nov., Macrococcus goetzii sp. nov., Macrococcus epidermidis sp. nov., and Macrococcus bohemicus sp. nov., Novel Macrococci From Human Clinical Material With Virulence Potential and Suspected Uptake of Foreign DNA by Natural Transformation.</title>
        <authorList>
            <person name="Maslanova I."/>
            <person name="Wertheimer Z."/>
            <person name="Sedlacek I."/>
            <person name="Svec P."/>
            <person name="Indrakova A."/>
            <person name="Kovarovic V."/>
            <person name="Schumann P."/>
            <person name="Sproer C."/>
            <person name="Kralova S."/>
            <person name="Sedo O."/>
            <person name="Kristofova L."/>
            <person name="Vrbovska V."/>
            <person name="Fuzik T."/>
            <person name="Petras P."/>
            <person name="Zdrahal Z."/>
            <person name="Ruzickova V."/>
            <person name="Doskar J."/>
            <person name="Pantucek R."/>
        </authorList>
    </citation>
    <scope>NUCLEOTIDE SEQUENCE [LARGE SCALE GENOMIC DNA]</scope>
    <source>
        <strain evidence="2 3">01/688</strain>
    </source>
</reference>
<keyword evidence="1" id="KW-0812">Transmembrane</keyword>
<name>A0A327ZYB2_9STAP</name>
<evidence type="ECO:0000313" key="3">
    <source>
        <dbReference type="Proteomes" id="UP000249808"/>
    </source>
</evidence>
<feature type="transmembrane region" description="Helical" evidence="1">
    <location>
        <begin position="143"/>
        <end position="168"/>
    </location>
</feature>
<proteinExistence type="predicted"/>
<organism evidence="2 3">
    <name type="scientific">Macrococcus epidermidis</name>
    <dbReference type="NCBI Taxonomy" id="1902580"/>
    <lineage>
        <taxon>Bacteria</taxon>
        <taxon>Bacillati</taxon>
        <taxon>Bacillota</taxon>
        <taxon>Bacilli</taxon>
        <taxon>Bacillales</taxon>
        <taxon>Staphylococcaceae</taxon>
        <taxon>Macrococcus</taxon>
    </lineage>
</organism>
<sequence length="629" mass="72529">MQLKTLSLNKALFSNLSRSIIALTIINIICTFILVPFSYVIAHLDSVNSDHQHSKYLIGEMMTSPIYFVGSMSYALLCAVFMTYFFKSQAASDFIHSLPIKRESILVTIYAVFFSHLMLNLFVNGLISWIFGFKYLSIELEKVVIWILLNCLIDFFIFTVTLLFGLYINNMLNHIISSVILIASPFIVMTLIYTTHMFMFKGLQQYPDKIMTNLTVPIRFINDVVTDQFSIQYLIILLIVTIIISILLFVIYQHRKNERINEAYSTNYAHFITFFISMFIATMLGGIIFNSIFFEQKILTIFIYLVSFVVVYIFLEMVAQKSVRIQYDKKLFLLTLGLVIIAFAGVFVSGQMREQYVPKVEDIASVKTSIDENNTLAEESILSQSAIKDKKIIQTVIDAHKDLIQANKASFNNDTSTMTINIDYKLNDGRKINRFYQIEEKIYDRYMKKVATQENIARISNDIPWEKLFNKNIYLNIETSDSSYAGTSLNNKQKQMLLKLLKHKYNHFKVLQGVPSNNSALHFTFNESNEDGYEEAIYISVYDKDIINFLVKENIIESPSSALPLGKVYDLGNISNYSKIGSSDVRDLPFAKKIDRSKFNKEFNENGADAKGNHLYFFDESYQYVVMKK</sequence>
<dbReference type="EMBL" id="PZJH01000001">
    <property type="protein sequence ID" value="RAK46028.1"/>
    <property type="molecule type" value="Genomic_DNA"/>
</dbReference>
<feature type="transmembrane region" description="Helical" evidence="1">
    <location>
        <begin position="175"/>
        <end position="193"/>
    </location>
</feature>
<keyword evidence="1" id="KW-1133">Transmembrane helix</keyword>
<keyword evidence="1" id="KW-0472">Membrane</keyword>
<dbReference type="Proteomes" id="UP000249808">
    <property type="component" value="Unassembled WGS sequence"/>
</dbReference>
<comment type="caution">
    <text evidence="2">The sequence shown here is derived from an EMBL/GenBank/DDBJ whole genome shotgun (WGS) entry which is preliminary data.</text>
</comment>
<feature type="transmembrane region" description="Helical" evidence="1">
    <location>
        <begin position="231"/>
        <end position="251"/>
    </location>
</feature>
<evidence type="ECO:0000256" key="1">
    <source>
        <dbReference type="SAM" id="Phobius"/>
    </source>
</evidence>
<evidence type="ECO:0000313" key="2">
    <source>
        <dbReference type="EMBL" id="RAK46028.1"/>
    </source>
</evidence>
<protein>
    <submittedName>
        <fullName evidence="2">Uncharacterized protein</fullName>
    </submittedName>
</protein>
<feature type="transmembrane region" description="Helical" evidence="1">
    <location>
        <begin position="107"/>
        <end position="131"/>
    </location>
</feature>
<keyword evidence="3" id="KW-1185">Reference proteome</keyword>
<feature type="transmembrane region" description="Helical" evidence="1">
    <location>
        <begin position="331"/>
        <end position="350"/>
    </location>
</feature>
<feature type="transmembrane region" description="Helical" evidence="1">
    <location>
        <begin position="271"/>
        <end position="292"/>
    </location>
</feature>
<accession>A0A327ZYB2</accession>
<feature type="transmembrane region" description="Helical" evidence="1">
    <location>
        <begin position="298"/>
        <end position="319"/>
    </location>
</feature>
<dbReference type="AlphaFoldDB" id="A0A327ZYB2"/>